<evidence type="ECO:0008006" key="3">
    <source>
        <dbReference type="Google" id="ProtNLM"/>
    </source>
</evidence>
<dbReference type="InterPro" id="IPR036909">
    <property type="entry name" value="Cyt_c-like_dom_sf"/>
</dbReference>
<proteinExistence type="predicted"/>
<dbReference type="SUPFAM" id="SSF46626">
    <property type="entry name" value="Cytochrome c"/>
    <property type="match status" value="1"/>
</dbReference>
<dbReference type="Proteomes" id="UP000256695">
    <property type="component" value="Unassembled WGS sequence"/>
</dbReference>
<name>A0A3D8JAI1_9HELI</name>
<comment type="caution">
    <text evidence="1">The sequence shown here is derived from an EMBL/GenBank/DDBJ whole genome shotgun (WGS) entry which is preliminary data.</text>
</comment>
<gene>
    <name evidence="1" type="ORF">CQA57_04255</name>
</gene>
<dbReference type="EMBL" id="NXLX01000008">
    <property type="protein sequence ID" value="RDU73884.1"/>
    <property type="molecule type" value="Genomic_DNA"/>
</dbReference>
<dbReference type="GO" id="GO:0020037">
    <property type="term" value="F:heme binding"/>
    <property type="evidence" value="ECO:0007669"/>
    <property type="project" value="InterPro"/>
</dbReference>
<reference evidence="1 2" key="1">
    <citation type="submission" date="2018-04" db="EMBL/GenBank/DDBJ databases">
        <title>Novel Campyloabacter and Helicobacter Species and Strains.</title>
        <authorList>
            <person name="Mannion A.J."/>
            <person name="Shen Z."/>
            <person name="Fox J.G."/>
        </authorList>
    </citation>
    <scope>NUCLEOTIDE SEQUENCE [LARGE SCALE GENOMIC DNA]</scope>
    <source>
        <strain evidence="1 2">MIT 04-9362</strain>
    </source>
</reference>
<keyword evidence="2" id="KW-1185">Reference proteome</keyword>
<dbReference type="RefSeq" id="WP_115578992.1">
    <property type="nucleotide sequence ID" value="NZ_NXLX01000008.1"/>
</dbReference>
<sequence length="183" mass="20781">MKKILLGFIFLKTFMFAETLYVINDDVIAFNPKNHSRIGILSRGISGEKIGENSKEIIIKIQGYLKKDDNKVLYATKNITLPLLTFDKDNKLNTLEIAVPKEQLSTSQSEAWADAEFLYYDTCSMCHAAHSPKEHTMLEWDGIFNTMRTFAMPTDTEAKTIIQYLRAHANDGYATDDEDEGAE</sequence>
<organism evidence="1 2">
    <name type="scientific">Helicobacter anseris</name>
    <dbReference type="NCBI Taxonomy" id="375926"/>
    <lineage>
        <taxon>Bacteria</taxon>
        <taxon>Pseudomonadati</taxon>
        <taxon>Campylobacterota</taxon>
        <taxon>Epsilonproteobacteria</taxon>
        <taxon>Campylobacterales</taxon>
        <taxon>Helicobacteraceae</taxon>
        <taxon>Helicobacter</taxon>
    </lineage>
</organism>
<evidence type="ECO:0000313" key="1">
    <source>
        <dbReference type="EMBL" id="RDU73884.1"/>
    </source>
</evidence>
<dbReference type="GO" id="GO:0009055">
    <property type="term" value="F:electron transfer activity"/>
    <property type="evidence" value="ECO:0007669"/>
    <property type="project" value="InterPro"/>
</dbReference>
<dbReference type="AlphaFoldDB" id="A0A3D8JAI1"/>
<dbReference type="OrthoDB" id="196859at2"/>
<accession>A0A3D8JAI1</accession>
<protein>
    <recommendedName>
        <fullName evidence="3">Molybdopterin-containing oxidoreductase I, DMSO/TMAO/BSO reductase family, monoheme c-type cytochrome</fullName>
    </recommendedName>
</protein>
<evidence type="ECO:0000313" key="2">
    <source>
        <dbReference type="Proteomes" id="UP000256695"/>
    </source>
</evidence>